<protein>
    <submittedName>
        <fullName evidence="1">Transcriptional regulator, BadM/Rrf2 family</fullName>
    </submittedName>
</protein>
<gene>
    <name evidence="1" type="ORF">SAMN06295905_2928</name>
</gene>
<proteinExistence type="predicted"/>
<dbReference type="PANTHER" id="PTHR33221:SF15">
    <property type="entry name" value="HTH-TYPE TRANSCRIPTIONAL REGULATOR YWGB-RELATED"/>
    <property type="match status" value="1"/>
</dbReference>
<dbReference type="EMBL" id="FXWK01000002">
    <property type="protein sequence ID" value="SMQ85641.1"/>
    <property type="molecule type" value="Genomic_DNA"/>
</dbReference>
<dbReference type="GO" id="GO:0005829">
    <property type="term" value="C:cytosol"/>
    <property type="evidence" value="ECO:0007669"/>
    <property type="project" value="TreeGrafter"/>
</dbReference>
<dbReference type="Gene3D" id="1.10.10.10">
    <property type="entry name" value="Winged helix-like DNA-binding domain superfamily/Winged helix DNA-binding domain"/>
    <property type="match status" value="1"/>
</dbReference>
<dbReference type="InterPro" id="IPR036388">
    <property type="entry name" value="WH-like_DNA-bd_sf"/>
</dbReference>
<evidence type="ECO:0000313" key="2">
    <source>
        <dbReference type="Proteomes" id="UP000194474"/>
    </source>
</evidence>
<dbReference type="Proteomes" id="UP000194474">
    <property type="component" value="Unassembled WGS sequence"/>
</dbReference>
<organism evidence="1 2">
    <name type="scientific">Devosia lucknowensis</name>
    <dbReference type="NCBI Taxonomy" id="1096929"/>
    <lineage>
        <taxon>Bacteria</taxon>
        <taxon>Pseudomonadati</taxon>
        <taxon>Pseudomonadota</taxon>
        <taxon>Alphaproteobacteria</taxon>
        <taxon>Hyphomicrobiales</taxon>
        <taxon>Devosiaceae</taxon>
        <taxon>Devosia</taxon>
    </lineage>
</organism>
<dbReference type="PANTHER" id="PTHR33221">
    <property type="entry name" value="WINGED HELIX-TURN-HELIX TRANSCRIPTIONAL REGULATOR, RRF2 FAMILY"/>
    <property type="match status" value="1"/>
</dbReference>
<dbReference type="InterPro" id="IPR036390">
    <property type="entry name" value="WH_DNA-bd_sf"/>
</dbReference>
<accession>A0A1Y6G638</accession>
<keyword evidence="2" id="KW-1185">Reference proteome</keyword>
<sequence length="152" mass="16310">MCNNKSYMKRSSRLSIALHALVHLHAQPGKSLTSTALSTCLMTNPVVVRRVLGELREAGIVDASKGPNGGWTLSRPAEEITLHAVYSAMGERLLLRTESDPGDAACGIVRSVDRVMTDFLDDAEALLAARLSRVKLSDIASQARHGGFPTLA</sequence>
<name>A0A1Y6G638_9HYPH</name>
<dbReference type="PROSITE" id="PS51197">
    <property type="entry name" value="HTH_RRF2_2"/>
    <property type="match status" value="1"/>
</dbReference>
<dbReference type="SUPFAM" id="SSF46785">
    <property type="entry name" value="Winged helix' DNA-binding domain"/>
    <property type="match status" value="1"/>
</dbReference>
<reference evidence="2" key="1">
    <citation type="submission" date="2017-04" db="EMBL/GenBank/DDBJ databases">
        <authorList>
            <person name="Varghese N."/>
            <person name="Submissions S."/>
        </authorList>
    </citation>
    <scope>NUCLEOTIDE SEQUENCE [LARGE SCALE GENOMIC DNA]</scope>
</reference>
<dbReference type="AlphaFoldDB" id="A0A1Y6G638"/>
<evidence type="ECO:0000313" key="1">
    <source>
        <dbReference type="EMBL" id="SMQ85641.1"/>
    </source>
</evidence>
<dbReference type="GO" id="GO:0003700">
    <property type="term" value="F:DNA-binding transcription factor activity"/>
    <property type="evidence" value="ECO:0007669"/>
    <property type="project" value="TreeGrafter"/>
</dbReference>
<dbReference type="Pfam" id="PF02082">
    <property type="entry name" value="Rrf2"/>
    <property type="match status" value="1"/>
</dbReference>
<dbReference type="InterPro" id="IPR000944">
    <property type="entry name" value="Tscrpt_reg_Rrf2"/>
</dbReference>